<evidence type="ECO:0000313" key="4">
    <source>
        <dbReference type="EnsemblProtists" id="PYU1_T007226"/>
    </source>
</evidence>
<feature type="active site" description="Nucleophile" evidence="1">
    <location>
        <position position="39"/>
    </location>
</feature>
<keyword evidence="5" id="KW-1185">Reference proteome</keyword>
<dbReference type="PANTHER" id="PTHR10188">
    <property type="entry name" value="L-ASPARAGINASE"/>
    <property type="match status" value="1"/>
</dbReference>
<feature type="compositionally biased region" description="Basic and acidic residues" evidence="3">
    <location>
        <begin position="14"/>
        <end position="26"/>
    </location>
</feature>
<evidence type="ECO:0000256" key="2">
    <source>
        <dbReference type="PIRSR" id="PIRSR600246-3"/>
    </source>
</evidence>
<evidence type="ECO:0000256" key="1">
    <source>
        <dbReference type="PIRSR" id="PIRSR600246-1"/>
    </source>
</evidence>
<protein>
    <submittedName>
        <fullName evidence="4">Uncharacterized protein</fullName>
    </submittedName>
</protein>
<feature type="site" description="Cleavage; by autolysis" evidence="2">
    <location>
        <begin position="38"/>
        <end position="39"/>
    </location>
</feature>
<dbReference type="GO" id="GO:0051604">
    <property type="term" value="P:protein maturation"/>
    <property type="evidence" value="ECO:0007669"/>
    <property type="project" value="TreeGrafter"/>
</dbReference>
<dbReference type="EnsemblProtists" id="PYU1_T007226">
    <property type="protein sequence ID" value="PYU1_T007226"/>
    <property type="gene ID" value="PYU1_G007211"/>
</dbReference>
<feature type="region of interest" description="Disordered" evidence="3">
    <location>
        <begin position="1"/>
        <end position="30"/>
    </location>
</feature>
<dbReference type="eggNOG" id="KOG1592">
    <property type="taxonomic scope" value="Eukaryota"/>
</dbReference>
<evidence type="ECO:0000313" key="5">
    <source>
        <dbReference type="Proteomes" id="UP000019132"/>
    </source>
</evidence>
<organism evidence="4 5">
    <name type="scientific">Globisporangium ultimum (strain ATCC 200006 / CBS 805.95 / DAOM BR144)</name>
    <name type="common">Pythium ultimum</name>
    <dbReference type="NCBI Taxonomy" id="431595"/>
    <lineage>
        <taxon>Eukaryota</taxon>
        <taxon>Sar</taxon>
        <taxon>Stramenopiles</taxon>
        <taxon>Oomycota</taxon>
        <taxon>Peronosporomycetes</taxon>
        <taxon>Pythiales</taxon>
        <taxon>Pythiaceae</taxon>
        <taxon>Globisporangium</taxon>
    </lineage>
</organism>
<dbReference type="HOGENOM" id="CLU_1122564_0_0_1"/>
<dbReference type="EMBL" id="GL376629">
    <property type="status" value="NOT_ANNOTATED_CDS"/>
    <property type="molecule type" value="Genomic_DNA"/>
</dbReference>
<dbReference type="AlphaFoldDB" id="K3WQI4"/>
<dbReference type="InterPro" id="IPR000246">
    <property type="entry name" value="Peptidase_T2"/>
</dbReference>
<sequence length="248" mass="26430">LGLSQSEQLPPDSRTTKETTASRDSEGAEDEEADFLLDTVGAICMDPAGNIAAALSSGGVAYKVPGRVGLAGCPRIGCNASNVRDSGRDHKTRKRKRKSTDEATARNGFGVACTGRGEHFIRSGFTSILSRSLGKGRTLEKAFRKAFMEGREENGNVPIEGGVLALTVSRSHEDPNDTTSTAHRGEYKASLDIQLGAAFTTPCMGVGFLHSDADASPKVQILQKPPVSKQVSKYSECELSTHVSFLRL</sequence>
<dbReference type="InParanoid" id="K3WQI4"/>
<dbReference type="PANTHER" id="PTHR10188:SF8">
    <property type="entry name" value="THREONINE ASPARTASE 1"/>
    <property type="match status" value="1"/>
</dbReference>
<dbReference type="SUPFAM" id="SSF56235">
    <property type="entry name" value="N-terminal nucleophile aminohydrolases (Ntn hydrolases)"/>
    <property type="match status" value="1"/>
</dbReference>
<accession>K3WQI4</accession>
<reference evidence="4" key="3">
    <citation type="submission" date="2015-02" db="UniProtKB">
        <authorList>
            <consortium name="EnsemblProtists"/>
        </authorList>
    </citation>
    <scope>IDENTIFICATION</scope>
    <source>
        <strain evidence="4">DAOM BR144</strain>
    </source>
</reference>
<proteinExistence type="predicted"/>
<reference evidence="5" key="1">
    <citation type="journal article" date="2010" name="Genome Biol.">
        <title>Genome sequence of the necrotrophic plant pathogen Pythium ultimum reveals original pathogenicity mechanisms and effector repertoire.</title>
        <authorList>
            <person name="Levesque C.A."/>
            <person name="Brouwer H."/>
            <person name="Cano L."/>
            <person name="Hamilton J.P."/>
            <person name="Holt C."/>
            <person name="Huitema E."/>
            <person name="Raffaele S."/>
            <person name="Robideau G.P."/>
            <person name="Thines M."/>
            <person name="Win J."/>
            <person name="Zerillo M.M."/>
            <person name="Beakes G.W."/>
            <person name="Boore J.L."/>
            <person name="Busam D."/>
            <person name="Dumas B."/>
            <person name="Ferriera S."/>
            <person name="Fuerstenberg S.I."/>
            <person name="Gachon C.M."/>
            <person name="Gaulin E."/>
            <person name="Govers F."/>
            <person name="Grenville-Briggs L."/>
            <person name="Horner N."/>
            <person name="Hostetler J."/>
            <person name="Jiang R.H."/>
            <person name="Johnson J."/>
            <person name="Krajaejun T."/>
            <person name="Lin H."/>
            <person name="Meijer H.J."/>
            <person name="Moore B."/>
            <person name="Morris P."/>
            <person name="Phuntmart V."/>
            <person name="Puiu D."/>
            <person name="Shetty J."/>
            <person name="Stajich J.E."/>
            <person name="Tripathy S."/>
            <person name="Wawra S."/>
            <person name="van West P."/>
            <person name="Whitty B.R."/>
            <person name="Coutinho P.M."/>
            <person name="Henrissat B."/>
            <person name="Martin F."/>
            <person name="Thomas P.D."/>
            <person name="Tyler B.M."/>
            <person name="De Vries R.P."/>
            <person name="Kamoun S."/>
            <person name="Yandell M."/>
            <person name="Tisserat N."/>
            <person name="Buell C.R."/>
        </authorList>
    </citation>
    <scope>NUCLEOTIDE SEQUENCE</scope>
    <source>
        <strain evidence="5">DAOM:BR144</strain>
    </source>
</reference>
<reference evidence="5" key="2">
    <citation type="submission" date="2010-04" db="EMBL/GenBank/DDBJ databases">
        <authorList>
            <person name="Buell R."/>
            <person name="Hamilton J."/>
            <person name="Hostetler J."/>
        </authorList>
    </citation>
    <scope>NUCLEOTIDE SEQUENCE [LARGE SCALE GENOMIC DNA]</scope>
    <source>
        <strain evidence="5">DAOM:BR144</strain>
    </source>
</reference>
<dbReference type="GO" id="GO:0004298">
    <property type="term" value="F:threonine-type endopeptidase activity"/>
    <property type="evidence" value="ECO:0007669"/>
    <property type="project" value="TreeGrafter"/>
</dbReference>
<feature type="region of interest" description="Disordered" evidence="3">
    <location>
        <begin position="81"/>
        <end position="103"/>
    </location>
</feature>
<dbReference type="Gene3D" id="3.60.20.30">
    <property type="entry name" value="(Glycosyl)asparaginase"/>
    <property type="match status" value="1"/>
</dbReference>
<dbReference type="GO" id="GO:0005737">
    <property type="term" value="C:cytoplasm"/>
    <property type="evidence" value="ECO:0007669"/>
    <property type="project" value="TreeGrafter"/>
</dbReference>
<dbReference type="Proteomes" id="UP000019132">
    <property type="component" value="Unassembled WGS sequence"/>
</dbReference>
<dbReference type="VEuPathDB" id="FungiDB:PYU1_G007211"/>
<dbReference type="Pfam" id="PF01112">
    <property type="entry name" value="Asparaginase_2"/>
    <property type="match status" value="1"/>
</dbReference>
<dbReference type="InterPro" id="IPR029055">
    <property type="entry name" value="Ntn_hydrolases_N"/>
</dbReference>
<name>K3WQI4_GLOUD</name>
<evidence type="ECO:0000256" key="3">
    <source>
        <dbReference type="SAM" id="MobiDB-lite"/>
    </source>
</evidence>
<dbReference type="STRING" id="431595.K3WQI4"/>